<dbReference type="CDD" id="cd09883">
    <property type="entry name" value="PIN_VapC_PhoHL-ATPase"/>
    <property type="match status" value="1"/>
</dbReference>
<dbReference type="SUPFAM" id="SSF88723">
    <property type="entry name" value="PIN domain-like"/>
    <property type="match status" value="1"/>
</dbReference>
<dbReference type="EMBL" id="FQVB01000009">
    <property type="protein sequence ID" value="SHE95286.1"/>
    <property type="molecule type" value="Genomic_DNA"/>
</dbReference>
<dbReference type="GO" id="GO:0005829">
    <property type="term" value="C:cytosol"/>
    <property type="evidence" value="ECO:0007669"/>
    <property type="project" value="TreeGrafter"/>
</dbReference>
<dbReference type="InterPro" id="IPR002716">
    <property type="entry name" value="PIN_dom"/>
</dbReference>
<dbReference type="PANTHER" id="PTHR30473:SF2">
    <property type="entry name" value="PIN DOMAIN-CONTAINING PROTEIN"/>
    <property type="match status" value="1"/>
</dbReference>
<dbReference type="RefSeq" id="WP_073037872.1">
    <property type="nucleotide sequence ID" value="NZ_FQVB01000009.1"/>
</dbReference>
<dbReference type="SMART" id="SM00670">
    <property type="entry name" value="PINc"/>
    <property type="match status" value="1"/>
</dbReference>
<dbReference type="Proteomes" id="UP000184076">
    <property type="component" value="Unassembled WGS sequence"/>
</dbReference>
<dbReference type="SUPFAM" id="SSF52540">
    <property type="entry name" value="P-loop containing nucleoside triphosphate hydrolases"/>
    <property type="match status" value="1"/>
</dbReference>
<dbReference type="STRING" id="1121391.SAMN02745206_01077"/>
<dbReference type="InterPro" id="IPR051451">
    <property type="entry name" value="PhoH2-like"/>
</dbReference>
<sequence length="435" mass="48300">MSDQSIYVLDTNVLLHDPDALFSFPNARLVIPLAVIEEIDDQKKRQDEVGRNARLASRRLDELRSRGPLSRGVPLPNGGSLRIELNHLDISSLPAVLAPHKYDNRILALAQSLAGQESSRVVLVTKDLNLRIKADVLGITTQDYDSDKVNYSELYDGFRTLSVSGSEINSFFREQALPVPEGVNLHPNEFAVLKNQVNPSQSALARHRDGTLTPLRFAGTTIWGLSARNKEQKLAMELLLDDAVRVVTLVGRAGTGKTLLALAAGLEKVVEQHAYHRLLVTRPVVPVGNDLGYLPGSREEKLRPWMQPIHDNLELLFQDADDPSEPIDHLLQRGVLQMETFTYIRGRSIPNQFILCDEAQNLTPSMVKTLITRVGKGTKIVFTGDPDQIDHPYLDAGSNGLTYLVERLKMERLAGHITLRKGERSRVAEMGALAL</sequence>
<dbReference type="InterPro" id="IPR003714">
    <property type="entry name" value="PhoH"/>
</dbReference>
<proteinExistence type="inferred from homology"/>
<dbReference type="GO" id="GO:0005524">
    <property type="term" value="F:ATP binding"/>
    <property type="evidence" value="ECO:0007669"/>
    <property type="project" value="UniProtKB-KW"/>
</dbReference>
<accession>A0A1M4XPI7</accession>
<evidence type="ECO:0000256" key="2">
    <source>
        <dbReference type="ARBA" id="ARBA00022741"/>
    </source>
</evidence>
<evidence type="ECO:0000256" key="3">
    <source>
        <dbReference type="ARBA" id="ARBA00022840"/>
    </source>
</evidence>
<dbReference type="InterPro" id="IPR027417">
    <property type="entry name" value="P-loop_NTPase"/>
</dbReference>
<evidence type="ECO:0000256" key="4">
    <source>
        <dbReference type="ARBA" id="ARBA00046345"/>
    </source>
</evidence>
<comment type="similarity">
    <text evidence="1">Belongs to the PhoH family.</text>
</comment>
<evidence type="ECO:0000259" key="5">
    <source>
        <dbReference type="SMART" id="SM00670"/>
    </source>
</evidence>
<dbReference type="Pfam" id="PF13638">
    <property type="entry name" value="PIN_4"/>
    <property type="match status" value="1"/>
</dbReference>
<dbReference type="OrthoDB" id="9766527at2"/>
<name>A0A1M4XPI7_9BACT</name>
<dbReference type="AlphaFoldDB" id="A0A1M4XPI7"/>
<keyword evidence="2" id="KW-0547">Nucleotide-binding</keyword>
<dbReference type="InterPro" id="IPR029060">
    <property type="entry name" value="PIN-like_dom_sf"/>
</dbReference>
<feature type="domain" description="PIN" evidence="5">
    <location>
        <begin position="5"/>
        <end position="132"/>
    </location>
</feature>
<gene>
    <name evidence="6" type="ORF">SAMN02745206_01077</name>
</gene>
<evidence type="ECO:0000256" key="1">
    <source>
        <dbReference type="ARBA" id="ARBA00010393"/>
    </source>
</evidence>
<reference evidence="7" key="1">
    <citation type="submission" date="2016-11" db="EMBL/GenBank/DDBJ databases">
        <authorList>
            <person name="Varghese N."/>
            <person name="Submissions S."/>
        </authorList>
    </citation>
    <scope>NUCLEOTIDE SEQUENCE [LARGE SCALE GENOMIC DNA]</scope>
    <source>
        <strain evidence="7">DSM 9756</strain>
    </source>
</reference>
<dbReference type="FunFam" id="3.40.50.300:FF:000013">
    <property type="entry name" value="PhoH family ATPase"/>
    <property type="match status" value="1"/>
</dbReference>
<keyword evidence="3" id="KW-0067">ATP-binding</keyword>
<dbReference type="PANTHER" id="PTHR30473">
    <property type="entry name" value="PROTEIN PHOH"/>
    <property type="match status" value="1"/>
</dbReference>
<protein>
    <submittedName>
        <fullName evidence="6">PhoH-like ATPase</fullName>
    </submittedName>
</protein>
<evidence type="ECO:0000313" key="7">
    <source>
        <dbReference type="Proteomes" id="UP000184076"/>
    </source>
</evidence>
<dbReference type="Gene3D" id="3.40.50.300">
    <property type="entry name" value="P-loop containing nucleotide triphosphate hydrolases"/>
    <property type="match status" value="1"/>
</dbReference>
<organism evidence="6 7">
    <name type="scientific">Desulfacinum infernum DSM 9756</name>
    <dbReference type="NCBI Taxonomy" id="1121391"/>
    <lineage>
        <taxon>Bacteria</taxon>
        <taxon>Pseudomonadati</taxon>
        <taxon>Thermodesulfobacteriota</taxon>
        <taxon>Syntrophobacteria</taxon>
        <taxon>Syntrophobacterales</taxon>
        <taxon>Syntrophobacteraceae</taxon>
        <taxon>Desulfacinum</taxon>
    </lineage>
</organism>
<comment type="similarity">
    <text evidence="4">In the N-terminal section; belongs to the PINc/VapC protein family.</text>
</comment>
<keyword evidence="7" id="KW-1185">Reference proteome</keyword>
<dbReference type="Pfam" id="PF02562">
    <property type="entry name" value="PhoH"/>
    <property type="match status" value="1"/>
</dbReference>
<dbReference type="Gene3D" id="3.40.50.1010">
    <property type="entry name" value="5'-nuclease"/>
    <property type="match status" value="1"/>
</dbReference>
<evidence type="ECO:0000313" key="6">
    <source>
        <dbReference type="EMBL" id="SHE95286.1"/>
    </source>
</evidence>